<feature type="compositionally biased region" description="Polar residues" evidence="9">
    <location>
        <begin position="957"/>
        <end position="970"/>
    </location>
</feature>
<feature type="compositionally biased region" description="Polar residues" evidence="9">
    <location>
        <begin position="1016"/>
        <end position="1037"/>
    </location>
</feature>
<evidence type="ECO:0000259" key="11">
    <source>
        <dbReference type="PROSITE" id="PS50853"/>
    </source>
</evidence>
<feature type="domain" description="Fibronectin type-III" evidence="11">
    <location>
        <begin position="362"/>
        <end position="462"/>
    </location>
</feature>
<reference evidence="12 13" key="1">
    <citation type="journal article" date="2020" name="Nature">
        <title>Six reference-quality genomes reveal evolution of bat adaptations.</title>
        <authorList>
            <person name="Jebb D."/>
            <person name="Huang Z."/>
            <person name="Pippel M."/>
            <person name="Hughes G.M."/>
            <person name="Lavrichenko K."/>
            <person name="Devanna P."/>
            <person name="Winkler S."/>
            <person name="Jermiin L.S."/>
            <person name="Skirmuntt E.C."/>
            <person name="Katzourakis A."/>
            <person name="Burkitt-Gray L."/>
            <person name="Ray D.A."/>
            <person name="Sullivan K.A.M."/>
            <person name="Roscito J.G."/>
            <person name="Kirilenko B.M."/>
            <person name="Davalos L.M."/>
            <person name="Corthals A.P."/>
            <person name="Power M.L."/>
            <person name="Jones G."/>
            <person name="Ransome R.D."/>
            <person name="Dechmann D.K.N."/>
            <person name="Locatelli A.G."/>
            <person name="Puechmaille S.J."/>
            <person name="Fedrigo O."/>
            <person name="Jarvis E.D."/>
            <person name="Hiller M."/>
            <person name="Vernes S.C."/>
            <person name="Myers E.W."/>
            <person name="Teeling E.C."/>
        </authorList>
    </citation>
    <scope>NUCLEOTIDE SEQUENCE [LARGE SCALE GENOMIC DNA]</scope>
    <source>
        <strain evidence="12">MRhiFer1</strain>
        <tissue evidence="12">Lung</tissue>
    </source>
</reference>
<feature type="domain" description="Fibronectin type-III" evidence="11">
    <location>
        <begin position="262"/>
        <end position="357"/>
    </location>
</feature>
<comment type="caution">
    <text evidence="12">The sequence shown here is derived from an EMBL/GenBank/DDBJ whole genome shotgun (WGS) entry which is preliminary data.</text>
</comment>
<name>A0A7J7YRC2_RHIFE</name>
<evidence type="ECO:0000256" key="2">
    <source>
        <dbReference type="ARBA" id="ARBA00022525"/>
    </source>
</evidence>
<dbReference type="Pfam" id="PF21731">
    <property type="entry name" value="TARSH_C"/>
    <property type="match status" value="1"/>
</dbReference>
<sequence length="1877" mass="204888">MAPEAGAPPRARRSAPWATLLLLAALLPVVYSAGAPADHPLKPRHVKLLSTKMGLKVTWDPPKDATSRPVEHYNIAYGKSLKNLKHIKVNEETHSFLIEDVEPGVVYFVLVTAENHGGVSRPVYRAESLPGGEWIQIDGFPIKGPGPFNETVTEKEVPNKPLRVRVRSSDDRLSVAWKAPRLSGAKSPRRSRGFLLGYGESGRKMNYIPLKRDERTHEIKKLASESVYVVSLRSMNSQGQSQPVYRAALTKRKISDEDELDVPEDINVRIMSSQSVLVAWVDPVLEKQKKVVASRHYTVRYREKGELARWDYKQISNRRVLIENLIPDTMYEFAVRISQGERDGKWSTSVFQRTPESAPTTAPENLNVWPVNGKSTAVTVAWDALPETEGKVKEYILSYAPALKPFGAKSLTYPGETTSALVDGLQPGERYLFKIRAANRRGMGPHSKAFIVAMPTTSTSESNVEVQQKTDTEEKWRPEKPEPPSSSPKTPATSKHTHVPVSPRGRNVKNPLPDLKNKILANGGVPRKAQLHPKPEGLELQSTELTDEEALDSQGDLPTSPSETQDQKRQQRPPSRSVHPVLASGRTPVRTRTPVLPRKEGVDKSGSSLPAPWASASSVQHTPTEGSPQGSANLPSSSADNDSLDQEAEEPATGSLHPKDASSENLRPKSTASARPALGPSRHSASSTVRDRNPAHHGTKPALPAQRAPHSEVGEENSSASAPRLRLAPPHGGSSRLLPTEPHPGSPLSRGWKDHHDAPAVKSNVPSRPTKSSSVSSRLSSRTQVTERADTSDGNSDNDAEDEGRQDEATATTPQARLPAGPPVSGHFSLHRNKPFAAHGRYPNRFGSGRGPRLQSSSSPLSTMSPRVHSRGNSHRASDLRRGLGIHGENIEAEEEKPLPATIINDHVPSSFRQPASRGVNHLQRVPQRGTSLPRKEPLAENPKSAGTWAGAHPQDRSLSSKAQDVQQSTDEAEEESSPKTHLSPARLPAAQSQHHRGSSAPKRKPVLPQAGRPHSSYQESTSSDPYTSRGSQSPLLASSPGVAPTSPQNQNEDSESRYGGNHDDDSTEAEARGVRPPAHWAPAKDTTLSLPKHRQVGAPAGSAGDSHLRRPPGSSLRPSRPHAHARTRVPARAGPQAVGKKDGASQATPFKRDPLTSKSQQSVSAEEEDEDVGFLKGGKGEDPLSSSLSKWRSSSDPRGSKYADGNSAKETESAFVPAPPRGNSPQDENATPVQRPPPPAGSSPRASHLPPRHSPRGSVTPSAPLGTYARPRYTTRAPPVYSSTTPMLSLRQRMMNSRFRNPLSRQPVRSPFRQGYNGRPNVEGKVHPGSNGKPNGQRIINGPEGTKWVVDLVRGLVLNAEGRYLQDSHGNPLRVKLGGDGRTIVDLGGTPVVSPDGLPLFGQGRHGKPLASAQDKPILSLGGKPLVGLEVIKTTTRAPTTTERPTTTPRPTTTTRRTTTTMRPTTTIRTTMKTTTTTTTTTTTPEPTTPIPTCPPGTLERHDEDGNLIMGSSGAPECSPEEDDFSGLETDTVIPTEQAYVVYDEDYEFETSRPPATIKAFTTTAMPVVFPPEGTISSFPEEEFDLAGKKRFVAPYVTYLSKDPSAPCSLTDALDHFQVESLDEIIPSDMRKSDLPPQHAPRNITVVAMEGCHSFVIVDWDKATPGDVVTGYLVYSASYEDFIRNKWSTQASAVTHLPIENLKPNTRYYFKVQAKNPHGYGPISPSVSFVTESDNPLLVVRPPGGEPIWIPFAFKHDPDYTDCHGRQYVKRTWYRKFVGVVLCNSLRYKIYLSDNLKDTFYSIGDSWGRGEDHCQFVDSHLDGRTGPQSYIEALPRIQGYHRQYRQEPVSFGNIGFGTPYYYVGWYECGVSIPGKW</sequence>
<dbReference type="InterPro" id="IPR003961">
    <property type="entry name" value="FN3_dom"/>
</dbReference>
<evidence type="ECO:0000256" key="3">
    <source>
        <dbReference type="ARBA" id="ARBA00022553"/>
    </source>
</evidence>
<feature type="signal peptide" evidence="10">
    <location>
        <begin position="1"/>
        <end position="32"/>
    </location>
</feature>
<evidence type="ECO:0000256" key="8">
    <source>
        <dbReference type="ARBA" id="ARBA00068334"/>
    </source>
</evidence>
<evidence type="ECO:0000256" key="4">
    <source>
        <dbReference type="ARBA" id="ARBA00022729"/>
    </source>
</evidence>
<dbReference type="Pfam" id="PF00041">
    <property type="entry name" value="fn3"/>
    <property type="match status" value="4"/>
</dbReference>
<feature type="compositionally biased region" description="Low complexity" evidence="9">
    <location>
        <begin position="851"/>
        <end position="867"/>
    </location>
</feature>
<evidence type="ECO:0000256" key="7">
    <source>
        <dbReference type="ARBA" id="ARBA00059566"/>
    </source>
</evidence>
<comment type="function">
    <text evidence="7">May be an activator of G protein signaling.</text>
</comment>
<organism evidence="12 13">
    <name type="scientific">Rhinolophus ferrumequinum</name>
    <name type="common">Greater horseshoe bat</name>
    <dbReference type="NCBI Taxonomy" id="59479"/>
    <lineage>
        <taxon>Eukaryota</taxon>
        <taxon>Metazoa</taxon>
        <taxon>Chordata</taxon>
        <taxon>Craniata</taxon>
        <taxon>Vertebrata</taxon>
        <taxon>Euteleostomi</taxon>
        <taxon>Mammalia</taxon>
        <taxon>Eutheria</taxon>
        <taxon>Laurasiatheria</taxon>
        <taxon>Chiroptera</taxon>
        <taxon>Yinpterochiroptera</taxon>
        <taxon>Rhinolophoidea</taxon>
        <taxon>Rhinolophidae</taxon>
        <taxon>Rhinolophinae</taxon>
        <taxon>Rhinolophus</taxon>
    </lineage>
</organism>
<evidence type="ECO:0000313" key="12">
    <source>
        <dbReference type="EMBL" id="KAF6364444.1"/>
    </source>
</evidence>
<dbReference type="GO" id="GO:0005576">
    <property type="term" value="C:extracellular region"/>
    <property type="evidence" value="ECO:0007669"/>
    <property type="project" value="UniProtKB-SubCell"/>
</dbReference>
<dbReference type="InterPro" id="IPR049109">
    <property type="entry name" value="TARSH/FNDC1_C"/>
</dbReference>
<dbReference type="InterPro" id="IPR013783">
    <property type="entry name" value="Ig-like_fold"/>
</dbReference>
<protein>
    <recommendedName>
        <fullName evidence="8">Fibronectin type III domain-containing protein 1</fullName>
    </recommendedName>
</protein>
<keyword evidence="2" id="KW-0964">Secreted</keyword>
<feature type="chain" id="PRO_5029724488" description="Fibronectin type III domain-containing protein 1" evidence="10">
    <location>
        <begin position="33"/>
        <end position="1877"/>
    </location>
</feature>
<dbReference type="SMART" id="SM00060">
    <property type="entry name" value="FN3"/>
    <property type="match status" value="5"/>
</dbReference>
<feature type="compositionally biased region" description="Basic and acidic residues" evidence="9">
    <location>
        <begin position="1055"/>
        <end position="1074"/>
    </location>
</feature>
<feature type="region of interest" description="Disordered" evidence="9">
    <location>
        <begin position="455"/>
        <end position="535"/>
    </location>
</feature>
<keyword evidence="6" id="KW-0325">Glycoprotein</keyword>
<keyword evidence="3" id="KW-0597">Phosphoprotein</keyword>
<dbReference type="CDD" id="cd00063">
    <property type="entry name" value="FN3"/>
    <property type="match status" value="5"/>
</dbReference>
<dbReference type="FunFam" id="2.60.40.10:FF:001228">
    <property type="entry name" value="Fibronectin type III domain containing 1"/>
    <property type="match status" value="1"/>
</dbReference>
<feature type="compositionally biased region" description="Low complexity" evidence="9">
    <location>
        <begin position="605"/>
        <end position="618"/>
    </location>
</feature>
<feature type="compositionally biased region" description="Acidic residues" evidence="9">
    <location>
        <begin position="796"/>
        <end position="805"/>
    </location>
</feature>
<dbReference type="FunFam" id="2.60.40.10:FF:000778">
    <property type="entry name" value="Fibronectin type III domain containing 1"/>
    <property type="match status" value="1"/>
</dbReference>
<feature type="compositionally biased region" description="Basic and acidic residues" evidence="9">
    <location>
        <begin position="1194"/>
        <end position="1213"/>
    </location>
</feature>
<evidence type="ECO:0000256" key="9">
    <source>
        <dbReference type="SAM" id="MobiDB-lite"/>
    </source>
</evidence>
<dbReference type="OrthoDB" id="6129306at2759"/>
<feature type="domain" description="Fibronectin type-III" evidence="11">
    <location>
        <begin position="158"/>
        <end position="258"/>
    </location>
</feature>
<feature type="compositionally biased region" description="Basic and acidic residues" evidence="9">
    <location>
        <begin position="468"/>
        <end position="482"/>
    </location>
</feature>
<feature type="compositionally biased region" description="Basic residues" evidence="9">
    <location>
        <begin position="1120"/>
        <end position="1130"/>
    </location>
</feature>
<dbReference type="Proteomes" id="UP000585614">
    <property type="component" value="Unassembled WGS sequence"/>
</dbReference>
<dbReference type="PANTHER" id="PTHR23197">
    <property type="entry name" value="TARSH-RELATED FIBRONECTIN DOMAIN-CONTAINING"/>
    <property type="match status" value="1"/>
</dbReference>
<feature type="compositionally biased region" description="Polar residues" evidence="9">
    <location>
        <begin position="455"/>
        <end position="467"/>
    </location>
</feature>
<keyword evidence="4 10" id="KW-0732">Signal</keyword>
<evidence type="ECO:0000256" key="5">
    <source>
        <dbReference type="ARBA" id="ARBA00022737"/>
    </source>
</evidence>
<accession>A0A7J7YRC2</accession>
<evidence type="ECO:0000256" key="1">
    <source>
        <dbReference type="ARBA" id="ARBA00004613"/>
    </source>
</evidence>
<feature type="compositionally biased region" description="Low complexity" evidence="9">
    <location>
        <begin position="1476"/>
        <end position="1487"/>
    </location>
</feature>
<dbReference type="Gene3D" id="2.60.40.10">
    <property type="entry name" value="Immunoglobulins"/>
    <property type="match status" value="5"/>
</dbReference>
<feature type="region of interest" description="Disordered" evidence="9">
    <location>
        <begin position="1438"/>
        <end position="1462"/>
    </location>
</feature>
<feature type="region of interest" description="Disordered" evidence="9">
    <location>
        <begin position="1303"/>
        <end position="1343"/>
    </location>
</feature>
<evidence type="ECO:0000313" key="13">
    <source>
        <dbReference type="Proteomes" id="UP000585614"/>
    </source>
</evidence>
<dbReference type="FunFam" id="2.60.40.10:FF:001330">
    <property type="entry name" value="Fibronectin type III domain containing 1"/>
    <property type="match status" value="1"/>
</dbReference>
<feature type="compositionally biased region" description="Low complexity" evidence="9">
    <location>
        <begin position="1184"/>
        <end position="1193"/>
    </location>
</feature>
<feature type="region of interest" description="Disordered" evidence="9">
    <location>
        <begin position="1476"/>
        <end position="1498"/>
    </location>
</feature>
<keyword evidence="5" id="KW-0677">Repeat</keyword>
<feature type="region of interest" description="Disordered" evidence="9">
    <location>
        <begin position="547"/>
        <end position="1284"/>
    </location>
</feature>
<gene>
    <name evidence="12" type="ORF">mRhiFer1_005292</name>
</gene>
<feature type="compositionally biased region" description="Low complexity" evidence="9">
    <location>
        <begin position="765"/>
        <end position="784"/>
    </location>
</feature>
<feature type="domain" description="Fibronectin type-III" evidence="11">
    <location>
        <begin position="1641"/>
        <end position="1735"/>
    </location>
</feature>
<dbReference type="PROSITE" id="PS50853">
    <property type="entry name" value="FN3"/>
    <property type="match status" value="5"/>
</dbReference>
<evidence type="ECO:0000256" key="6">
    <source>
        <dbReference type="ARBA" id="ARBA00023180"/>
    </source>
</evidence>
<proteinExistence type="predicted"/>
<feature type="domain" description="Fibronectin type-III" evidence="11">
    <location>
        <begin position="39"/>
        <end position="131"/>
    </location>
</feature>
<dbReference type="SUPFAM" id="SSF49265">
    <property type="entry name" value="Fibronectin type III"/>
    <property type="match status" value="3"/>
</dbReference>
<comment type="subcellular location">
    <subcellularLocation>
        <location evidence="1">Secreted</location>
    </subcellularLocation>
</comment>
<dbReference type="InterPro" id="IPR036116">
    <property type="entry name" value="FN3_sf"/>
</dbReference>
<evidence type="ECO:0000256" key="10">
    <source>
        <dbReference type="SAM" id="SignalP"/>
    </source>
</evidence>
<feature type="compositionally biased region" description="Polar residues" evidence="9">
    <location>
        <begin position="619"/>
        <end position="641"/>
    </location>
</feature>
<feature type="compositionally biased region" description="Basic residues" evidence="9">
    <location>
        <begin position="994"/>
        <end position="1006"/>
    </location>
</feature>
<feature type="compositionally biased region" description="Polar residues" evidence="9">
    <location>
        <begin position="1224"/>
        <end position="1233"/>
    </location>
</feature>
<dbReference type="PANTHER" id="PTHR23197:SF8">
    <property type="entry name" value="FIBRONECTIN TYPE III DOMAIN-CONTAINING PROTEIN 1"/>
    <property type="match status" value="1"/>
</dbReference>
<feature type="compositionally biased region" description="Polar residues" evidence="9">
    <location>
        <begin position="663"/>
        <end position="673"/>
    </location>
</feature>
<dbReference type="EMBL" id="JACAGC010000005">
    <property type="protein sequence ID" value="KAF6364444.1"/>
    <property type="molecule type" value="Genomic_DNA"/>
</dbReference>